<dbReference type="Pfam" id="PF03004">
    <property type="entry name" value="Transposase_24"/>
    <property type="match status" value="1"/>
</dbReference>
<proteinExistence type="predicted"/>
<evidence type="ECO:0000313" key="2">
    <source>
        <dbReference type="EMBL" id="MQM01715.1"/>
    </source>
</evidence>
<evidence type="ECO:0000313" key="3">
    <source>
        <dbReference type="Proteomes" id="UP000652761"/>
    </source>
</evidence>
<feature type="compositionally biased region" description="Low complexity" evidence="1">
    <location>
        <begin position="1"/>
        <end position="20"/>
    </location>
</feature>
<feature type="region of interest" description="Disordered" evidence="1">
    <location>
        <begin position="259"/>
        <end position="281"/>
    </location>
</feature>
<dbReference type="EMBL" id="NMUH01002721">
    <property type="protein sequence ID" value="MQM01715.1"/>
    <property type="molecule type" value="Genomic_DNA"/>
</dbReference>
<gene>
    <name evidence="2" type="ORF">Taro_034471</name>
</gene>
<feature type="compositionally biased region" description="Low complexity" evidence="1">
    <location>
        <begin position="259"/>
        <end position="274"/>
    </location>
</feature>
<dbReference type="InterPro" id="IPR004252">
    <property type="entry name" value="Probable_transposase_24"/>
</dbReference>
<feature type="region of interest" description="Disordered" evidence="1">
    <location>
        <begin position="1"/>
        <end position="21"/>
    </location>
</feature>
<sequence length="294" mass="32296">MVRGGRSGRVSTSVGRGSTRIGFASPSTPVVLTTGSASPCTPVFPAIDNFAGTTSPMTPVVLATEVESHHPMVDEEGPQLPGRQPCWISRGKIDPGFASRYITSLVHAHVLGPVDSWKEFPPSVWELLFDMFTLRRDYWESLCHRWATGPWQERSQAAKRNRAVHPEKNRHELERAPTFRELFDRTHKRKGTDDYVSESTRTIAKTYDRTMADRYAEGTPQPNLDPEAWVDAAGGPRKGRVYGLGDSLDTTPVLSSYASSVAPPAYSSSSAAPPNSGGEDMRTLIRKSYSCSLA</sequence>
<evidence type="ECO:0008006" key="4">
    <source>
        <dbReference type="Google" id="ProtNLM"/>
    </source>
</evidence>
<comment type="caution">
    <text evidence="2">The sequence shown here is derived from an EMBL/GenBank/DDBJ whole genome shotgun (WGS) entry which is preliminary data.</text>
</comment>
<evidence type="ECO:0000256" key="1">
    <source>
        <dbReference type="SAM" id="MobiDB-lite"/>
    </source>
</evidence>
<keyword evidence="3" id="KW-1185">Reference proteome</keyword>
<reference evidence="2" key="1">
    <citation type="submission" date="2017-07" db="EMBL/GenBank/DDBJ databases">
        <title>Taro Niue Genome Assembly and Annotation.</title>
        <authorList>
            <person name="Atibalentja N."/>
            <person name="Keating K."/>
            <person name="Fields C.J."/>
        </authorList>
    </citation>
    <scope>NUCLEOTIDE SEQUENCE</scope>
    <source>
        <strain evidence="2">Niue_2</strain>
        <tissue evidence="2">Leaf</tissue>
    </source>
</reference>
<name>A0A843WA58_COLES</name>
<protein>
    <recommendedName>
        <fullName evidence="4">Transposase</fullName>
    </recommendedName>
</protein>
<dbReference type="Proteomes" id="UP000652761">
    <property type="component" value="Unassembled WGS sequence"/>
</dbReference>
<accession>A0A843WA58</accession>
<organism evidence="2 3">
    <name type="scientific">Colocasia esculenta</name>
    <name type="common">Wild taro</name>
    <name type="synonym">Arum esculentum</name>
    <dbReference type="NCBI Taxonomy" id="4460"/>
    <lineage>
        <taxon>Eukaryota</taxon>
        <taxon>Viridiplantae</taxon>
        <taxon>Streptophyta</taxon>
        <taxon>Embryophyta</taxon>
        <taxon>Tracheophyta</taxon>
        <taxon>Spermatophyta</taxon>
        <taxon>Magnoliopsida</taxon>
        <taxon>Liliopsida</taxon>
        <taxon>Araceae</taxon>
        <taxon>Aroideae</taxon>
        <taxon>Colocasieae</taxon>
        <taxon>Colocasia</taxon>
    </lineage>
</organism>
<dbReference type="AlphaFoldDB" id="A0A843WA58"/>